<feature type="domain" description="Phosphatidylinositol-specific phospholipase C X" evidence="1">
    <location>
        <begin position="28"/>
        <end position="195"/>
    </location>
</feature>
<dbReference type="AlphaFoldDB" id="A0A365NH72"/>
<dbReference type="Proteomes" id="UP000251714">
    <property type="component" value="Unassembled WGS sequence"/>
</dbReference>
<dbReference type="InterPro" id="IPR017946">
    <property type="entry name" value="PLC-like_Pdiesterase_TIM-brl"/>
</dbReference>
<gene>
    <name evidence="2" type="ORF">FPRO05_08522</name>
</gene>
<evidence type="ECO:0000259" key="1">
    <source>
        <dbReference type="SMART" id="SM00148"/>
    </source>
</evidence>
<dbReference type="GO" id="GO:0008081">
    <property type="term" value="F:phosphoric diester hydrolase activity"/>
    <property type="evidence" value="ECO:0007669"/>
    <property type="project" value="InterPro"/>
</dbReference>
<dbReference type="SUPFAM" id="SSF51695">
    <property type="entry name" value="PLC-like phosphodiesterases"/>
    <property type="match status" value="1"/>
</dbReference>
<accession>A0A365NH72</accession>
<dbReference type="PANTHER" id="PTHR13593:SF113">
    <property type="entry name" value="SI:DKEY-266F7.9"/>
    <property type="match status" value="1"/>
</dbReference>
<proteinExistence type="predicted"/>
<dbReference type="InterPro" id="IPR051057">
    <property type="entry name" value="PI-PLC_domain"/>
</dbReference>
<sequence>MNNTPQTIYYSRRPLSQRSMGSWMGQITDQRVSLADLSIPGTHDSSTYHFSGYGILNSSTVGPYVVCQDMEYIQQLDAGIRYFDLRGGYSNGLDQTLDELGLTVTKAPLGPLSACHSDFNVGLTFADIFEYFYTWLSKHPSEVIIVQVKYDQGENLNQKVSNDLYNMTFQNPLWSLGDTIPRLQDIKGRIQLIRRLPLPNIPGSQGKPFGIDATGWPENKQATIEGKIVGSPSASVKLLIEDQYQIDGDGSVAVPEKLQAVKDFISQVPANSSAGIWCIGYSSFVTNGISNTPRAYATDPINGAPPFNAQLEGYIRSIGGTGTPAKVGTIVMDFPEMPSGNLIQAIVETNDLIK</sequence>
<dbReference type="PANTHER" id="PTHR13593">
    <property type="match status" value="1"/>
</dbReference>
<dbReference type="Pfam" id="PF00388">
    <property type="entry name" value="PI-PLC-X"/>
    <property type="match status" value="1"/>
</dbReference>
<dbReference type="SMART" id="SM00148">
    <property type="entry name" value="PLCXc"/>
    <property type="match status" value="1"/>
</dbReference>
<dbReference type="GO" id="GO:0006629">
    <property type="term" value="P:lipid metabolic process"/>
    <property type="evidence" value="ECO:0007669"/>
    <property type="project" value="InterPro"/>
</dbReference>
<evidence type="ECO:0000313" key="2">
    <source>
        <dbReference type="EMBL" id="RBA20076.1"/>
    </source>
</evidence>
<organism evidence="2 3">
    <name type="scientific">Gibberella intermedia</name>
    <name type="common">Bulb rot disease fungus</name>
    <name type="synonym">Fusarium proliferatum</name>
    <dbReference type="NCBI Taxonomy" id="948311"/>
    <lineage>
        <taxon>Eukaryota</taxon>
        <taxon>Fungi</taxon>
        <taxon>Dikarya</taxon>
        <taxon>Ascomycota</taxon>
        <taxon>Pezizomycotina</taxon>
        <taxon>Sordariomycetes</taxon>
        <taxon>Hypocreomycetidae</taxon>
        <taxon>Hypocreales</taxon>
        <taxon>Nectriaceae</taxon>
        <taxon>Fusarium</taxon>
        <taxon>Fusarium fujikuroi species complex</taxon>
    </lineage>
</organism>
<evidence type="ECO:0000313" key="3">
    <source>
        <dbReference type="Proteomes" id="UP000251714"/>
    </source>
</evidence>
<protein>
    <submittedName>
        <fullName evidence="2">Phosphatidylinositol-specific phospholipase C</fullName>
    </submittedName>
</protein>
<dbReference type="EMBL" id="PKMI01000009">
    <property type="protein sequence ID" value="RBA20076.1"/>
    <property type="molecule type" value="Genomic_DNA"/>
</dbReference>
<dbReference type="PROSITE" id="PS50007">
    <property type="entry name" value="PIPLC_X_DOMAIN"/>
    <property type="match status" value="1"/>
</dbReference>
<dbReference type="InterPro" id="IPR000909">
    <property type="entry name" value="PLipase_C_PInositol-sp_X_dom"/>
</dbReference>
<dbReference type="Gene3D" id="3.20.20.190">
    <property type="entry name" value="Phosphatidylinositol (PI) phosphodiesterase"/>
    <property type="match status" value="1"/>
</dbReference>
<comment type="caution">
    <text evidence="2">The sequence shown here is derived from an EMBL/GenBank/DDBJ whole genome shotgun (WGS) entry which is preliminary data.</text>
</comment>
<reference evidence="2 3" key="1">
    <citation type="submission" date="2017-12" db="EMBL/GenBank/DDBJ databases">
        <title>Genome sequence of the mycotoxigenic crop pathogen Fusarium proliferatum, strain ITEM 2341 from Date Palm.</title>
        <authorList>
            <person name="Almiman B.F."/>
            <person name="Shittu T.A."/>
            <person name="Muthumeenakshi S."/>
            <person name="Baroncelli R."/>
            <person name="Sreenivasaprasada S."/>
        </authorList>
    </citation>
    <scope>NUCLEOTIDE SEQUENCE [LARGE SCALE GENOMIC DNA]</scope>
    <source>
        <strain evidence="2 3">ITEM 2341</strain>
    </source>
</reference>
<name>A0A365NH72_GIBIN</name>